<comment type="similarity">
    <text evidence="1">Belongs to the UPF0174 family.</text>
</comment>
<evidence type="ECO:0000256" key="1">
    <source>
        <dbReference type="ARBA" id="ARBA00006436"/>
    </source>
</evidence>
<sequence>MEARQPIWYRDGKVPDTLEGRFDMVSTVLSLVLLRLEHEGEALTPQTILLTELFIDDMDGTLRQLGIGDIIVGKHVGKIMGALGGRLGAFRDGFAGKADLGEAVRRNIFRDDPSSNAAVDFVSGRLAALHAGLAAIPTSDVLGGKIAR</sequence>
<protein>
    <submittedName>
        <fullName evidence="3">Ubiquinol-cytochrome C chaperone</fullName>
    </submittedName>
</protein>
<dbReference type="Pfam" id="PF03981">
    <property type="entry name" value="Ubiq_cyt_C_chap"/>
    <property type="match status" value="1"/>
</dbReference>
<dbReference type="AlphaFoldDB" id="A0A2P7QWB6"/>
<dbReference type="OrthoDB" id="7158889at2"/>
<accession>A0A2P7QWB6</accession>
<feature type="domain" description="Ubiquinol-cytochrome c chaperone" evidence="2">
    <location>
        <begin position="12"/>
        <end position="145"/>
    </location>
</feature>
<gene>
    <name evidence="3" type="ORF">C7I55_05205</name>
</gene>
<organism evidence="3 4">
    <name type="scientific">Allosphingosinicella deserti</name>
    <dbReference type="NCBI Taxonomy" id="2116704"/>
    <lineage>
        <taxon>Bacteria</taxon>
        <taxon>Pseudomonadati</taxon>
        <taxon>Pseudomonadota</taxon>
        <taxon>Alphaproteobacteria</taxon>
        <taxon>Sphingomonadales</taxon>
        <taxon>Sphingomonadaceae</taxon>
        <taxon>Allosphingosinicella</taxon>
    </lineage>
</organism>
<evidence type="ECO:0000313" key="4">
    <source>
        <dbReference type="Proteomes" id="UP000241167"/>
    </source>
</evidence>
<dbReference type="Proteomes" id="UP000241167">
    <property type="component" value="Unassembled WGS sequence"/>
</dbReference>
<reference evidence="3 4" key="1">
    <citation type="submission" date="2018-03" db="EMBL/GenBank/DDBJ databases">
        <title>The draft genome of Sphingosinicella sp. GL-C-18.</title>
        <authorList>
            <person name="Liu L."/>
            <person name="Li L."/>
            <person name="Liang L."/>
            <person name="Zhang X."/>
            <person name="Wang T."/>
        </authorList>
    </citation>
    <scope>NUCLEOTIDE SEQUENCE [LARGE SCALE GENOMIC DNA]</scope>
    <source>
        <strain evidence="3 4">GL-C-18</strain>
    </source>
</reference>
<dbReference type="EMBL" id="PXYI01000002">
    <property type="protein sequence ID" value="PSJ42258.1"/>
    <property type="molecule type" value="Genomic_DNA"/>
</dbReference>
<evidence type="ECO:0000313" key="3">
    <source>
        <dbReference type="EMBL" id="PSJ42258.1"/>
    </source>
</evidence>
<proteinExistence type="inferred from homology"/>
<dbReference type="InterPro" id="IPR021150">
    <property type="entry name" value="Ubiq_cyt_c_chap"/>
</dbReference>
<name>A0A2P7QWB6_9SPHN</name>
<keyword evidence="4" id="KW-1185">Reference proteome</keyword>
<comment type="caution">
    <text evidence="3">The sequence shown here is derived from an EMBL/GenBank/DDBJ whole genome shotgun (WGS) entry which is preliminary data.</text>
</comment>
<evidence type="ECO:0000259" key="2">
    <source>
        <dbReference type="Pfam" id="PF03981"/>
    </source>
</evidence>